<sequence length="476" mass="53772">MNTIVSTCQSTFIKHRSIHDNFMEVRGTIRRFHRNKIPALFLKLDIAKAFDSISWEYLLALLEHLGFPTKWRGWIAAILSSSTSRVFLNSVPNPPLRHGRGLRQGDPLSPFLFVIAINPLQRLLEVATEIGVLTKLRGRPPGLRISMFADDAAIFVTPTKGDVSMVARILGLFGEVTGLKTNFLKSTVVPIQCSGINLADVLSGLPAKRASSPLKYLGLPLSLTRLKRVDFQPLIDKISAKWNGKNLSAASRLMLSFPPPKDVMKWIDSKRKQFLWARSERLIGEKCKVSWTRAARPKIHSGLGILHLGKFSHALRLRWLWQEFKEPARNWMMGDLPCTAVDKLLFAAATSITVGDGKSTLFWESTWLRGLRPRDIYPKIFSISRRKNRSIQEALSNNNWIHDLNFHNEEISAAHLQEYCQLWAEVNQLHLPANNPDSIQWKLTLNGLYTTQSAYQDQGGSLVVDSMEANHLANLL</sequence>
<dbReference type="InterPro" id="IPR043502">
    <property type="entry name" value="DNA/RNA_pol_sf"/>
</dbReference>
<dbReference type="EMBL" id="CP144749">
    <property type="protein sequence ID" value="WVZ76863.1"/>
    <property type="molecule type" value="Genomic_DNA"/>
</dbReference>
<organism evidence="2 3">
    <name type="scientific">Paspalum notatum var. saurae</name>
    <dbReference type="NCBI Taxonomy" id="547442"/>
    <lineage>
        <taxon>Eukaryota</taxon>
        <taxon>Viridiplantae</taxon>
        <taxon>Streptophyta</taxon>
        <taxon>Embryophyta</taxon>
        <taxon>Tracheophyta</taxon>
        <taxon>Spermatophyta</taxon>
        <taxon>Magnoliopsida</taxon>
        <taxon>Liliopsida</taxon>
        <taxon>Poales</taxon>
        <taxon>Poaceae</taxon>
        <taxon>PACMAD clade</taxon>
        <taxon>Panicoideae</taxon>
        <taxon>Andropogonodae</taxon>
        <taxon>Paspaleae</taxon>
        <taxon>Paspalinae</taxon>
        <taxon>Paspalum</taxon>
    </lineage>
</organism>
<name>A0AAQ3TP14_PASNO</name>
<feature type="domain" description="Reverse transcriptase" evidence="1">
    <location>
        <begin position="1"/>
        <end position="221"/>
    </location>
</feature>
<gene>
    <name evidence="2" type="ORF">U9M48_024789</name>
</gene>
<accession>A0AAQ3TP14</accession>
<dbReference type="PANTHER" id="PTHR33116">
    <property type="entry name" value="REVERSE TRANSCRIPTASE ZINC-BINDING DOMAIN-CONTAINING PROTEIN-RELATED-RELATED"/>
    <property type="match status" value="1"/>
</dbReference>
<evidence type="ECO:0000313" key="3">
    <source>
        <dbReference type="Proteomes" id="UP001341281"/>
    </source>
</evidence>
<dbReference type="Proteomes" id="UP001341281">
    <property type="component" value="Chromosome 05"/>
</dbReference>
<evidence type="ECO:0000313" key="2">
    <source>
        <dbReference type="EMBL" id="WVZ76863.1"/>
    </source>
</evidence>
<protein>
    <recommendedName>
        <fullName evidence="1">Reverse transcriptase domain-containing protein</fullName>
    </recommendedName>
</protein>
<dbReference type="PROSITE" id="PS50878">
    <property type="entry name" value="RT_POL"/>
    <property type="match status" value="1"/>
</dbReference>
<dbReference type="Pfam" id="PF00078">
    <property type="entry name" value="RVT_1"/>
    <property type="match status" value="1"/>
</dbReference>
<dbReference type="CDD" id="cd01650">
    <property type="entry name" value="RT_nLTR_like"/>
    <property type="match status" value="1"/>
</dbReference>
<dbReference type="SUPFAM" id="SSF56672">
    <property type="entry name" value="DNA/RNA polymerases"/>
    <property type="match status" value="1"/>
</dbReference>
<dbReference type="PANTHER" id="PTHR33116:SF87">
    <property type="entry name" value="OS01G0158850 PROTEIN"/>
    <property type="match status" value="1"/>
</dbReference>
<evidence type="ECO:0000259" key="1">
    <source>
        <dbReference type="PROSITE" id="PS50878"/>
    </source>
</evidence>
<dbReference type="AlphaFoldDB" id="A0AAQ3TP14"/>
<proteinExistence type="predicted"/>
<dbReference type="InterPro" id="IPR000477">
    <property type="entry name" value="RT_dom"/>
</dbReference>
<keyword evidence="3" id="KW-1185">Reference proteome</keyword>
<reference evidence="2 3" key="1">
    <citation type="submission" date="2024-02" db="EMBL/GenBank/DDBJ databases">
        <title>High-quality chromosome-scale genome assembly of Pensacola bahiagrass (Paspalum notatum Flugge var. saurae).</title>
        <authorList>
            <person name="Vega J.M."/>
            <person name="Podio M."/>
            <person name="Orjuela J."/>
            <person name="Siena L.A."/>
            <person name="Pessino S.C."/>
            <person name="Combes M.C."/>
            <person name="Mariac C."/>
            <person name="Albertini E."/>
            <person name="Pupilli F."/>
            <person name="Ortiz J.P.A."/>
            <person name="Leblanc O."/>
        </authorList>
    </citation>
    <scope>NUCLEOTIDE SEQUENCE [LARGE SCALE GENOMIC DNA]</scope>
    <source>
        <strain evidence="2">R1</strain>
        <tissue evidence="2">Leaf</tissue>
    </source>
</reference>